<accession>A0A7W2AJ60</accession>
<comment type="pathway">
    <text evidence="5">Porphyrin-containing compound metabolism.</text>
</comment>
<evidence type="ECO:0000256" key="4">
    <source>
        <dbReference type="ARBA" id="ARBA00023004"/>
    </source>
</evidence>
<evidence type="ECO:0000256" key="3">
    <source>
        <dbReference type="ARBA" id="ARBA00022723"/>
    </source>
</evidence>
<dbReference type="GO" id="GO:0046872">
    <property type="term" value="F:metal ion binding"/>
    <property type="evidence" value="ECO:0007669"/>
    <property type="project" value="UniProtKB-KW"/>
</dbReference>
<reference evidence="11 12" key="1">
    <citation type="submission" date="2020-07" db="EMBL/GenBank/DDBJ databases">
        <authorList>
            <person name="Feng H."/>
        </authorList>
    </citation>
    <scope>NUCLEOTIDE SEQUENCE [LARGE SCALE GENOMIC DNA]</scope>
    <source>
        <strain evidence="12">s-11</strain>
    </source>
</reference>
<dbReference type="Gene3D" id="3.30.70.1030">
    <property type="entry name" value="Apc35880, domain 1"/>
    <property type="match status" value="2"/>
</dbReference>
<evidence type="ECO:0000256" key="6">
    <source>
        <dbReference type="ARBA" id="ARBA00029882"/>
    </source>
</evidence>
<name>A0A7W2AJ60_9BACL</name>
<evidence type="ECO:0000313" key="12">
    <source>
        <dbReference type="Proteomes" id="UP000530514"/>
    </source>
</evidence>
<sequence>MSQAVKTYEGWFAYHDFRKIDWNKWKSISPSGRQEIILELLDAIAEFSSVENNNEGSFGQYAILGHKADLLFLHLRPNIDELNDIKTKFNKLGFAGITSNPYSYLSVVELSSYTIDPDTDPLSDPAFRERLQPILPKTQYTCFYPMNKRRLGEDNWYRISVDERKKMMKSHGVIGRSYSGKVRQIITGSIGLDDWEWGVSLFSDDPLYFKKLITEMRFDEVSARFGEFGSFYVGCRLTNEMLSSMLNDKTPDIR</sequence>
<keyword evidence="4" id="KW-0408">Iron</keyword>
<proteinExistence type="predicted"/>
<dbReference type="EMBL" id="JACEIP010000018">
    <property type="protein sequence ID" value="MBA4543613.1"/>
    <property type="molecule type" value="Genomic_DNA"/>
</dbReference>
<evidence type="ECO:0000256" key="10">
    <source>
        <dbReference type="ARBA" id="ARBA00050019"/>
    </source>
</evidence>
<gene>
    <name evidence="11" type="ORF">H1164_12000</name>
</gene>
<comment type="caution">
    <text evidence="11">The sequence shown here is derived from an EMBL/GenBank/DDBJ whole genome shotgun (WGS) entry which is preliminary data.</text>
</comment>
<dbReference type="OrthoDB" id="9773646at2"/>
<evidence type="ECO:0000256" key="9">
    <source>
        <dbReference type="ARBA" id="ARBA00049935"/>
    </source>
</evidence>
<dbReference type="InterPro" id="IPR011008">
    <property type="entry name" value="Dimeric_a/b-barrel"/>
</dbReference>
<dbReference type="Pfam" id="PF06778">
    <property type="entry name" value="Chlor_dismutase"/>
    <property type="match status" value="1"/>
</dbReference>
<comment type="cofactor">
    <cofactor evidence="9">
        <name>Fe-coproporphyrin III</name>
        <dbReference type="ChEBI" id="CHEBI:68438"/>
    </cofactor>
</comment>
<evidence type="ECO:0000313" key="11">
    <source>
        <dbReference type="EMBL" id="MBA4543613.1"/>
    </source>
</evidence>
<keyword evidence="11" id="KW-0575">Peroxidase</keyword>
<dbReference type="Proteomes" id="UP000530514">
    <property type="component" value="Unassembled WGS sequence"/>
</dbReference>
<dbReference type="RefSeq" id="WP_033101592.1">
    <property type="nucleotide sequence ID" value="NZ_JACEIP010000018.1"/>
</dbReference>
<protein>
    <recommendedName>
        <fullName evidence="1">Coproheme decarboxylase</fullName>
        <ecNumber evidence="10">1.3.98.5</ecNumber>
    </recommendedName>
    <alternativeName>
        <fullName evidence="6">Coproheme III oxidative decarboxylase</fullName>
    </alternativeName>
    <alternativeName>
        <fullName evidence="7">Hydrogen peroxide-dependent heme synthase</fullName>
    </alternativeName>
</protein>
<evidence type="ECO:0000256" key="7">
    <source>
        <dbReference type="ARBA" id="ARBA00030236"/>
    </source>
</evidence>
<dbReference type="EC" id="1.3.98.5" evidence="10"/>
<keyword evidence="11" id="KW-0560">Oxidoreductase</keyword>
<dbReference type="SUPFAM" id="SSF54909">
    <property type="entry name" value="Dimeric alpha+beta barrel"/>
    <property type="match status" value="1"/>
</dbReference>
<dbReference type="NCBIfam" id="NF008913">
    <property type="entry name" value="PRK12276.1"/>
    <property type="match status" value="1"/>
</dbReference>
<dbReference type="PANTHER" id="PTHR36843">
    <property type="entry name" value="HEME-DEPENDENT PEROXIDASE YWFI-RELATED"/>
    <property type="match status" value="1"/>
</dbReference>
<dbReference type="GO" id="GO:0004601">
    <property type="term" value="F:peroxidase activity"/>
    <property type="evidence" value="ECO:0007669"/>
    <property type="project" value="UniProtKB-KW"/>
</dbReference>
<dbReference type="GO" id="GO:0020037">
    <property type="term" value="F:heme binding"/>
    <property type="evidence" value="ECO:0007669"/>
    <property type="project" value="InterPro"/>
</dbReference>
<keyword evidence="2" id="KW-0349">Heme</keyword>
<dbReference type="AlphaFoldDB" id="A0A7W2AJ60"/>
<organism evidence="11 12">
    <name type="scientific">Thermoactinomyces daqus</name>
    <dbReference type="NCBI Taxonomy" id="1329516"/>
    <lineage>
        <taxon>Bacteria</taxon>
        <taxon>Bacillati</taxon>
        <taxon>Bacillota</taxon>
        <taxon>Bacilli</taxon>
        <taxon>Bacillales</taxon>
        <taxon>Thermoactinomycetaceae</taxon>
        <taxon>Thermoactinomyces</taxon>
    </lineage>
</organism>
<dbReference type="PANTHER" id="PTHR36843:SF1">
    <property type="entry name" value="COPROHEME DECARBOXYLASE"/>
    <property type="match status" value="1"/>
</dbReference>
<dbReference type="InterPro" id="IPR010644">
    <property type="entry name" value="ChdC/CLD"/>
</dbReference>
<keyword evidence="12" id="KW-1185">Reference proteome</keyword>
<evidence type="ECO:0000256" key="8">
    <source>
        <dbReference type="ARBA" id="ARBA00049896"/>
    </source>
</evidence>
<keyword evidence="3" id="KW-0479">Metal-binding</keyword>
<evidence type="ECO:0000256" key="1">
    <source>
        <dbReference type="ARBA" id="ARBA00014413"/>
    </source>
</evidence>
<comment type="catalytic activity">
    <reaction evidence="8">
        <text>Fe-coproporphyrin III + 2 H2O2 + 2 H(+) = heme b + 2 CO2 + 4 H2O</text>
        <dbReference type="Rhea" id="RHEA:56516"/>
        <dbReference type="ChEBI" id="CHEBI:15377"/>
        <dbReference type="ChEBI" id="CHEBI:15378"/>
        <dbReference type="ChEBI" id="CHEBI:16240"/>
        <dbReference type="ChEBI" id="CHEBI:16526"/>
        <dbReference type="ChEBI" id="CHEBI:60344"/>
        <dbReference type="ChEBI" id="CHEBI:68438"/>
        <dbReference type="EC" id="1.3.98.5"/>
    </reaction>
    <physiologicalReaction direction="left-to-right" evidence="8">
        <dbReference type="Rhea" id="RHEA:56517"/>
    </physiologicalReaction>
</comment>
<evidence type="ECO:0000256" key="2">
    <source>
        <dbReference type="ARBA" id="ARBA00022617"/>
    </source>
</evidence>
<evidence type="ECO:0000256" key="5">
    <source>
        <dbReference type="ARBA" id="ARBA00023444"/>
    </source>
</evidence>